<keyword evidence="6 7" id="KW-0238">DNA-binding</keyword>
<organism evidence="9 10">
    <name type="scientific">Amylolactobacillus amylotrophicus DSM 20534</name>
    <dbReference type="NCBI Taxonomy" id="1423722"/>
    <lineage>
        <taxon>Bacteria</taxon>
        <taxon>Bacillati</taxon>
        <taxon>Bacillota</taxon>
        <taxon>Bacilli</taxon>
        <taxon>Lactobacillales</taxon>
        <taxon>Lactobacillaceae</taxon>
        <taxon>Amylolactobacillus</taxon>
    </lineage>
</organism>
<comment type="similarity">
    <text evidence="7">Belongs to the SMC family.</text>
</comment>
<keyword evidence="10" id="KW-1185">Reference proteome</keyword>
<dbReference type="InterPro" id="IPR036277">
    <property type="entry name" value="SMC_hinge_sf"/>
</dbReference>
<dbReference type="InterPro" id="IPR003395">
    <property type="entry name" value="RecF/RecN/SMC_N"/>
</dbReference>
<keyword evidence="5 7" id="KW-0175">Coiled coil</keyword>
<feature type="binding site" evidence="7">
    <location>
        <begin position="32"/>
        <end position="39"/>
    </location>
    <ligand>
        <name>ATP</name>
        <dbReference type="ChEBI" id="CHEBI:30616"/>
    </ligand>
</feature>
<comment type="subcellular location">
    <subcellularLocation>
        <location evidence="1 7">Cytoplasm</location>
    </subcellularLocation>
</comment>
<feature type="coiled-coil region" evidence="7">
    <location>
        <begin position="205"/>
        <end position="366"/>
    </location>
</feature>
<sequence>MPLVSLTINGFKSFPDKIKINFNPGMTGIVGPNGSGKSNVTEAIRWVMGESSARSLRGDSMQDVIFGGSELRAPLNRAEVTLLFDNQSKQLKTDATSVEVTRRVFRNGDSDFQINKKDVRLKDIHQLFMDSGLSRDSFSIISQGRVEQIFNSRPENRRSIIEEAAGVLHFKQQKQSAQTQLAQTTDNLIRINDLVNELKGRIEPLHEQSSLAREYQQQKDQLDSKLQVLTALEIGDLLVEKNQVATQATKVNEMVNTLDETVNADQAQLNRLRAELQQKNQVKEAKQEELRQVEAKLADLNTKLQVAQQSNAYDSSAEIELRSQITETTNLITRYDETMARLKQEYAEIAAKKSDLEQKASELHNSIDDNPAMLQDQLENLRSEYIDGLQQQTSVRNRLVYEQAELEKMQVPEKDNVTELQGESTRLKSEITAVQDRLSTLAKQKDDLEQALAEQTEQSEQLQTSLLQLNGEQTKYSQLKQKYLAERDSLQRMQERHDGYYFGVKNILNHLEWFPGIIGSFGDLISFDYQYQDALTAALGGSVQHLVAKDQRAAKNAIKELKTRNFGRATFLPLDVLRFRLLADTTKKTLAQIAGFIGVGSDLVEAPIEIKNAVDYLLGNILVVDNIDTATRVSQTMHQRYRIVTLDGDILSPGGSMTGGTKAKANNPLLENKARGQKLEQQLAEIQAKLTRVSALITGTNTKIARTSTLIEEQKQNMEVLRDQQKEEQFKLEQLNNDAERSNKMLSLAQKQAENFAQALAEQQSKIKETVAAEHEANEVVAKLKDKIAVLQDKIKNYDAQYAQIQTQLNKITPEIAIYQTKAENLQSQIHDTTAQTKKSQEQLYHTNYRLDEVIRSKELKQNQHINYQADYEKEQKTQAAIHEELTNLSAESGKLAEQIALLEESASRNYDLRKNAANEQEQNSVKLTKLDSQLDQKLTLLREEYSISYEAASQLVTPEMKDDNARAKLEKDVKLHKMSLADIGNVNLDSIEEYETVKSRFDFLSSQQDDLLDAKHDLEESMSELDDEVKTRFKRTFEQINSAFSAIFPKMFGGGHAKLVLTDPDDLLTTGLEIVAQPPGKKLQQLSLLSGGERALTAITLLFAILKVNPVPFCILDEVEASLDEANVIRFAKFLQNYDLTTQFIVITHRQGTMEQANQLYGVVMQESGVSKVISVSLDELREEEVS</sequence>
<evidence type="ECO:0000256" key="1">
    <source>
        <dbReference type="ARBA" id="ARBA00004496"/>
    </source>
</evidence>
<dbReference type="SUPFAM" id="SSF75553">
    <property type="entry name" value="Smc hinge domain"/>
    <property type="match status" value="1"/>
</dbReference>
<dbReference type="Pfam" id="PF06470">
    <property type="entry name" value="SMC_hinge"/>
    <property type="match status" value="1"/>
</dbReference>
<evidence type="ECO:0000256" key="6">
    <source>
        <dbReference type="ARBA" id="ARBA00023125"/>
    </source>
</evidence>
<dbReference type="Pfam" id="PF02463">
    <property type="entry name" value="SMC_N"/>
    <property type="match status" value="1"/>
</dbReference>
<dbReference type="InterPro" id="IPR010935">
    <property type="entry name" value="SMC_hinge"/>
</dbReference>
<name>A0A0R1GVK6_9LACO</name>
<evidence type="ECO:0000256" key="4">
    <source>
        <dbReference type="ARBA" id="ARBA00022840"/>
    </source>
</evidence>
<dbReference type="InterPro" id="IPR027417">
    <property type="entry name" value="P-loop_NTPase"/>
</dbReference>
<dbReference type="SMART" id="SM00968">
    <property type="entry name" value="SMC_hinge"/>
    <property type="match status" value="1"/>
</dbReference>
<dbReference type="GO" id="GO:0016887">
    <property type="term" value="F:ATP hydrolysis activity"/>
    <property type="evidence" value="ECO:0007669"/>
    <property type="project" value="InterPro"/>
</dbReference>
<dbReference type="GO" id="GO:0005524">
    <property type="term" value="F:ATP binding"/>
    <property type="evidence" value="ECO:0007669"/>
    <property type="project" value="UniProtKB-UniRule"/>
</dbReference>
<dbReference type="EMBL" id="AZCV01000001">
    <property type="protein sequence ID" value="KRK38379.1"/>
    <property type="molecule type" value="Genomic_DNA"/>
</dbReference>
<dbReference type="GO" id="GO:0030261">
    <property type="term" value="P:chromosome condensation"/>
    <property type="evidence" value="ECO:0007669"/>
    <property type="project" value="InterPro"/>
</dbReference>
<gene>
    <name evidence="7" type="primary">smc</name>
    <name evidence="9" type="ORF">FC62_GL000062</name>
</gene>
<dbReference type="GO" id="GO:0007062">
    <property type="term" value="P:sister chromatid cohesion"/>
    <property type="evidence" value="ECO:0007669"/>
    <property type="project" value="InterPro"/>
</dbReference>
<dbReference type="HAMAP" id="MF_01894">
    <property type="entry name" value="Smc_prok"/>
    <property type="match status" value="1"/>
</dbReference>
<keyword evidence="3 7" id="KW-0547">Nucleotide-binding</keyword>
<feature type="coiled-coil region" evidence="7">
    <location>
        <begin position="431"/>
        <end position="496"/>
    </location>
</feature>
<dbReference type="PIRSF" id="PIRSF005719">
    <property type="entry name" value="SMC"/>
    <property type="match status" value="1"/>
</dbReference>
<comment type="domain">
    <text evidence="7">Contains large globular domains required for ATP hydrolysis at each terminus and a third globular domain forming a flexible hinge near the middle of the molecule. These domains are separated by coiled-coil structures.</text>
</comment>
<dbReference type="RefSeq" id="WP_056946292.1">
    <property type="nucleotide sequence ID" value="NZ_AZCV01000001.1"/>
</dbReference>
<accession>A0A0R1GVK6</accession>
<evidence type="ECO:0000256" key="5">
    <source>
        <dbReference type="ARBA" id="ARBA00023054"/>
    </source>
</evidence>
<dbReference type="GO" id="GO:0007059">
    <property type="term" value="P:chromosome segregation"/>
    <property type="evidence" value="ECO:0007669"/>
    <property type="project" value="UniProtKB-UniRule"/>
</dbReference>
<evidence type="ECO:0000259" key="8">
    <source>
        <dbReference type="SMART" id="SM00968"/>
    </source>
</evidence>
<dbReference type="Proteomes" id="UP000050909">
    <property type="component" value="Unassembled WGS sequence"/>
</dbReference>
<evidence type="ECO:0000256" key="3">
    <source>
        <dbReference type="ARBA" id="ARBA00022741"/>
    </source>
</evidence>
<reference evidence="9 10" key="1">
    <citation type="journal article" date="2015" name="Genome Announc.">
        <title>Expanding the biotechnology potential of lactobacilli through comparative genomics of 213 strains and associated genera.</title>
        <authorList>
            <person name="Sun Z."/>
            <person name="Harris H.M."/>
            <person name="McCann A."/>
            <person name="Guo C."/>
            <person name="Argimon S."/>
            <person name="Zhang W."/>
            <person name="Yang X."/>
            <person name="Jeffery I.B."/>
            <person name="Cooney J.C."/>
            <person name="Kagawa T.F."/>
            <person name="Liu W."/>
            <person name="Song Y."/>
            <person name="Salvetti E."/>
            <person name="Wrobel A."/>
            <person name="Rasinkangas P."/>
            <person name="Parkhill J."/>
            <person name="Rea M.C."/>
            <person name="O'Sullivan O."/>
            <person name="Ritari J."/>
            <person name="Douillard F.P."/>
            <person name="Paul Ross R."/>
            <person name="Yang R."/>
            <person name="Briner A.E."/>
            <person name="Felis G.E."/>
            <person name="de Vos W.M."/>
            <person name="Barrangou R."/>
            <person name="Klaenhammer T.R."/>
            <person name="Caufield P.W."/>
            <person name="Cui Y."/>
            <person name="Zhang H."/>
            <person name="O'Toole P.W."/>
        </authorList>
    </citation>
    <scope>NUCLEOTIDE SEQUENCE [LARGE SCALE GENOMIC DNA]</scope>
    <source>
        <strain evidence="9 10">DSM 20534</strain>
    </source>
</reference>
<comment type="subunit">
    <text evidence="7">Homodimer.</text>
</comment>
<comment type="caution">
    <text evidence="9">The sequence shown here is derived from an EMBL/GenBank/DDBJ whole genome shotgun (WGS) entry which is preliminary data.</text>
</comment>
<dbReference type="CDD" id="cd03278">
    <property type="entry name" value="ABC_SMC_barmotin"/>
    <property type="match status" value="1"/>
</dbReference>
<keyword evidence="4 7" id="KW-0067">ATP-binding</keyword>
<dbReference type="InterPro" id="IPR024704">
    <property type="entry name" value="SMC"/>
</dbReference>
<dbReference type="SUPFAM" id="SSF52540">
    <property type="entry name" value="P-loop containing nucleoside triphosphate hydrolases"/>
    <property type="match status" value="1"/>
</dbReference>
<dbReference type="Gene3D" id="3.30.70.1620">
    <property type="match status" value="1"/>
</dbReference>
<protein>
    <recommendedName>
        <fullName evidence="7">Chromosome partition protein Smc</fullName>
    </recommendedName>
</protein>
<evidence type="ECO:0000313" key="10">
    <source>
        <dbReference type="Proteomes" id="UP000050909"/>
    </source>
</evidence>
<evidence type="ECO:0000256" key="2">
    <source>
        <dbReference type="ARBA" id="ARBA00022490"/>
    </source>
</evidence>
<feature type="coiled-coil region" evidence="7">
    <location>
        <begin position="669"/>
        <end position="843"/>
    </location>
</feature>
<feature type="domain" description="SMC hinge" evidence="8">
    <location>
        <begin position="515"/>
        <end position="634"/>
    </location>
</feature>
<evidence type="ECO:0000313" key="9">
    <source>
        <dbReference type="EMBL" id="KRK38379.1"/>
    </source>
</evidence>
<keyword evidence="2 7" id="KW-0963">Cytoplasm</keyword>
<dbReference type="GO" id="GO:0005694">
    <property type="term" value="C:chromosome"/>
    <property type="evidence" value="ECO:0007669"/>
    <property type="project" value="InterPro"/>
</dbReference>
<dbReference type="Gene3D" id="1.10.287.1490">
    <property type="match status" value="1"/>
</dbReference>
<dbReference type="GO" id="GO:0003677">
    <property type="term" value="F:DNA binding"/>
    <property type="evidence" value="ECO:0007669"/>
    <property type="project" value="UniProtKB-UniRule"/>
</dbReference>
<dbReference type="Gene3D" id="1.20.1060.20">
    <property type="match status" value="1"/>
</dbReference>
<evidence type="ECO:0000256" key="7">
    <source>
        <dbReference type="HAMAP-Rule" id="MF_01894"/>
    </source>
</evidence>
<dbReference type="PANTHER" id="PTHR43977">
    <property type="entry name" value="STRUCTURAL MAINTENANCE OF CHROMOSOMES PROTEIN 3"/>
    <property type="match status" value="1"/>
</dbReference>
<dbReference type="AlphaFoldDB" id="A0A0R1GVK6"/>
<dbReference type="Gene3D" id="3.40.50.300">
    <property type="entry name" value="P-loop containing nucleotide triphosphate hydrolases"/>
    <property type="match status" value="2"/>
</dbReference>
<proteinExistence type="inferred from homology"/>
<dbReference type="FunFam" id="3.40.50.300:FF:000901">
    <property type="entry name" value="Chromosome partition protein Smc"/>
    <property type="match status" value="1"/>
</dbReference>
<dbReference type="InterPro" id="IPR011890">
    <property type="entry name" value="SMC_prok"/>
</dbReference>
<dbReference type="GO" id="GO:0005737">
    <property type="term" value="C:cytoplasm"/>
    <property type="evidence" value="ECO:0007669"/>
    <property type="project" value="UniProtKB-SubCell"/>
</dbReference>
<comment type="function">
    <text evidence="7">Required for chromosome condensation and partitioning.</text>
</comment>
<dbReference type="PATRIC" id="fig|1423722.3.peg.62"/>
<dbReference type="NCBIfam" id="TIGR02168">
    <property type="entry name" value="SMC_prok_B"/>
    <property type="match status" value="1"/>
</dbReference>
<dbReference type="GO" id="GO:0006260">
    <property type="term" value="P:DNA replication"/>
    <property type="evidence" value="ECO:0007669"/>
    <property type="project" value="UniProtKB-UniRule"/>
</dbReference>